<proteinExistence type="predicted"/>
<reference evidence="2" key="1">
    <citation type="journal article" date="2019" name="Int. J. Syst. Evol. Microbiol.">
        <title>The Global Catalogue of Microorganisms (GCM) 10K type strain sequencing project: providing services to taxonomists for standard genome sequencing and annotation.</title>
        <authorList>
            <consortium name="The Broad Institute Genomics Platform"/>
            <consortium name="The Broad Institute Genome Sequencing Center for Infectious Disease"/>
            <person name="Wu L."/>
            <person name="Ma J."/>
        </authorList>
    </citation>
    <scope>NUCLEOTIDE SEQUENCE [LARGE SCALE GENOMIC DNA]</scope>
    <source>
        <strain evidence="2">CCUG 60898</strain>
    </source>
</reference>
<evidence type="ECO:0000313" key="2">
    <source>
        <dbReference type="Proteomes" id="UP001597100"/>
    </source>
</evidence>
<keyword evidence="2" id="KW-1185">Reference proteome</keyword>
<gene>
    <name evidence="1" type="ORF">ACFQ1G_11860</name>
</gene>
<protein>
    <submittedName>
        <fullName evidence="1">Uncharacterized protein</fullName>
    </submittedName>
</protein>
<dbReference type="EMBL" id="JBHTJP010000035">
    <property type="protein sequence ID" value="MFD0977490.1"/>
    <property type="molecule type" value="Genomic_DNA"/>
</dbReference>
<organism evidence="1 2">
    <name type="scientific">Salinimicrobium gaetbulicola</name>
    <dbReference type="NCBI Taxonomy" id="999702"/>
    <lineage>
        <taxon>Bacteria</taxon>
        <taxon>Pseudomonadati</taxon>
        <taxon>Bacteroidota</taxon>
        <taxon>Flavobacteriia</taxon>
        <taxon>Flavobacteriales</taxon>
        <taxon>Flavobacteriaceae</taxon>
        <taxon>Salinimicrobium</taxon>
    </lineage>
</organism>
<sequence>MIKRMFFGFTLFVALFTLVAWQFAKEELTELQPSEPQLTVEETTLDVV</sequence>
<name>A0ABW3IHZ6_9FLAO</name>
<comment type="caution">
    <text evidence="1">The sequence shown here is derived from an EMBL/GenBank/DDBJ whole genome shotgun (WGS) entry which is preliminary data.</text>
</comment>
<evidence type="ECO:0000313" key="1">
    <source>
        <dbReference type="EMBL" id="MFD0977490.1"/>
    </source>
</evidence>
<accession>A0ABW3IHZ6</accession>
<dbReference type="RefSeq" id="WP_380739815.1">
    <property type="nucleotide sequence ID" value="NZ_JBHTJP010000035.1"/>
</dbReference>
<dbReference type="Proteomes" id="UP001597100">
    <property type="component" value="Unassembled WGS sequence"/>
</dbReference>